<accession>A0ABT9E7W0</accession>
<feature type="transmembrane region" description="Helical" evidence="7">
    <location>
        <begin position="217"/>
        <end position="243"/>
    </location>
</feature>
<feature type="domain" description="Type II secretion system protein GspF" evidence="8">
    <location>
        <begin position="76"/>
        <end position="198"/>
    </location>
</feature>
<keyword evidence="4 7" id="KW-0812">Transmembrane</keyword>
<dbReference type="InterPro" id="IPR042094">
    <property type="entry name" value="T2SS_GspF_sf"/>
</dbReference>
<dbReference type="RefSeq" id="WP_305107143.1">
    <property type="nucleotide sequence ID" value="NZ_JAUTWS010000044.1"/>
</dbReference>
<feature type="transmembrane region" description="Helical" evidence="7">
    <location>
        <begin position="374"/>
        <end position="402"/>
    </location>
</feature>
<reference evidence="9 10" key="1">
    <citation type="submission" date="2023-08" db="EMBL/GenBank/DDBJ databases">
        <title>The draft genome sequence of Paracraurococcus sp. LOR1-02.</title>
        <authorList>
            <person name="Kingkaew E."/>
            <person name="Tanasupawat S."/>
        </authorList>
    </citation>
    <scope>NUCLEOTIDE SEQUENCE [LARGE SCALE GENOMIC DNA]</scope>
    <source>
        <strain evidence="9 10">LOR1-02</strain>
    </source>
</reference>
<comment type="subcellular location">
    <subcellularLocation>
        <location evidence="1">Cell membrane</location>
        <topology evidence="1">Multi-pass membrane protein</topology>
    </subcellularLocation>
</comment>
<dbReference type="Pfam" id="PF00482">
    <property type="entry name" value="T2SSF"/>
    <property type="match status" value="2"/>
</dbReference>
<dbReference type="Gene3D" id="1.20.81.30">
    <property type="entry name" value="Type II secretion system (T2SS), domain F"/>
    <property type="match status" value="2"/>
</dbReference>
<evidence type="ECO:0000256" key="2">
    <source>
        <dbReference type="ARBA" id="ARBA00005745"/>
    </source>
</evidence>
<proteinExistence type="inferred from homology"/>
<evidence type="ECO:0000256" key="6">
    <source>
        <dbReference type="ARBA" id="ARBA00023136"/>
    </source>
</evidence>
<comment type="caution">
    <text evidence="9">The sequence shown here is derived from an EMBL/GenBank/DDBJ whole genome shotgun (WGS) entry which is preliminary data.</text>
</comment>
<evidence type="ECO:0000259" key="8">
    <source>
        <dbReference type="Pfam" id="PF00482"/>
    </source>
</evidence>
<evidence type="ECO:0000256" key="3">
    <source>
        <dbReference type="ARBA" id="ARBA00022475"/>
    </source>
</evidence>
<keyword evidence="3" id="KW-1003">Cell membrane</keyword>
<keyword evidence="6 7" id="KW-0472">Membrane</keyword>
<feature type="domain" description="Type II secretion system protein GspF" evidence="8">
    <location>
        <begin position="280"/>
        <end position="399"/>
    </location>
</feature>
<keyword evidence="10" id="KW-1185">Reference proteome</keyword>
<dbReference type="EMBL" id="JAUTWS010000044">
    <property type="protein sequence ID" value="MDO9712288.1"/>
    <property type="molecule type" value="Genomic_DNA"/>
</dbReference>
<dbReference type="PANTHER" id="PTHR30012">
    <property type="entry name" value="GENERAL SECRETION PATHWAY PROTEIN"/>
    <property type="match status" value="1"/>
</dbReference>
<organism evidence="9 10">
    <name type="scientific">Paracraurococcus lichenis</name>
    <dbReference type="NCBI Taxonomy" id="3064888"/>
    <lineage>
        <taxon>Bacteria</taxon>
        <taxon>Pseudomonadati</taxon>
        <taxon>Pseudomonadota</taxon>
        <taxon>Alphaproteobacteria</taxon>
        <taxon>Acetobacterales</taxon>
        <taxon>Roseomonadaceae</taxon>
        <taxon>Paracraurococcus</taxon>
    </lineage>
</organism>
<keyword evidence="5 7" id="KW-1133">Transmembrane helix</keyword>
<evidence type="ECO:0000256" key="1">
    <source>
        <dbReference type="ARBA" id="ARBA00004651"/>
    </source>
</evidence>
<protein>
    <submittedName>
        <fullName evidence="9">Type II secretion system F family protein</fullName>
    </submittedName>
</protein>
<evidence type="ECO:0000256" key="4">
    <source>
        <dbReference type="ARBA" id="ARBA00022692"/>
    </source>
</evidence>
<feature type="transmembrane region" description="Helical" evidence="7">
    <location>
        <begin position="174"/>
        <end position="197"/>
    </location>
</feature>
<dbReference type="InterPro" id="IPR003004">
    <property type="entry name" value="GspF/PilC"/>
</dbReference>
<evidence type="ECO:0000256" key="5">
    <source>
        <dbReference type="ARBA" id="ARBA00022989"/>
    </source>
</evidence>
<dbReference type="InterPro" id="IPR018076">
    <property type="entry name" value="T2SS_GspF_dom"/>
</dbReference>
<evidence type="ECO:0000256" key="7">
    <source>
        <dbReference type="SAM" id="Phobius"/>
    </source>
</evidence>
<dbReference type="PANTHER" id="PTHR30012:SF0">
    <property type="entry name" value="TYPE II SECRETION SYSTEM PROTEIN F-RELATED"/>
    <property type="match status" value="1"/>
</dbReference>
<gene>
    <name evidence="9" type="ORF">Q7A36_28355</name>
</gene>
<evidence type="ECO:0000313" key="10">
    <source>
        <dbReference type="Proteomes" id="UP001243009"/>
    </source>
</evidence>
<comment type="similarity">
    <text evidence="2">Belongs to the GSP F family.</text>
</comment>
<dbReference type="PRINTS" id="PR00812">
    <property type="entry name" value="BCTERIALGSPF"/>
</dbReference>
<name>A0ABT9E7W0_9PROT</name>
<dbReference type="Proteomes" id="UP001243009">
    <property type="component" value="Unassembled WGS sequence"/>
</dbReference>
<evidence type="ECO:0000313" key="9">
    <source>
        <dbReference type="EMBL" id="MDO9712288.1"/>
    </source>
</evidence>
<sequence length="409" mass="42460">MPAFRTLSVAPDGTLARGRVEAPNEAAAVERLRRQGHLPMRAEPDEGGSPVLGAVLQAEFGRGRGAISRAELTDLTRELAVMLAAGQDLDHALRFVAETAGSARLRRVAQRVRDEVRDGSPLAAALARQPRSFPALYVGLVRAGEAGGTLAATLESLATLLERQRSLEATLRSAMIYPALLLVASIGSIALLLTHVLPQFVPLFEQNGAALPGPTRMLMAVGDAVSAHGGKAMIALGLLFLVVRQVLRLPGPRLAADRLLLRLPVAGPLAREALAARFGRTLGTLLGNGMALDAALGVVQGTLGNRAAVQAVAEATASAKGGAGLAGPLGAAGVFPIRTIHLLRLGEETAQLGPMALRAAEIHEERTRIGLQRLVSLLTPAITVVMGAVVAGIVSAMLLAMLSLNDLAQ</sequence>